<name>A0A1V3I7H8_9PAST</name>
<feature type="domain" description="Surface lipoprotein assembly modifier N-terminal TPR repeats region" evidence="10">
    <location>
        <begin position="58"/>
        <end position="160"/>
    </location>
</feature>
<accession>A0A1V3I7H8</accession>
<dbReference type="Pfam" id="PF04575">
    <property type="entry name" value="SlipAM"/>
    <property type="match status" value="1"/>
</dbReference>
<reference evidence="11 12" key="1">
    <citation type="submission" date="2016-10" db="EMBL/GenBank/DDBJ databases">
        <title>Rodentibacter gen. nov. and new species.</title>
        <authorList>
            <person name="Christensen H."/>
        </authorList>
    </citation>
    <scope>NUCLEOTIDE SEQUENCE [LARGE SCALE GENOMIC DNA]</scope>
    <source>
        <strain evidence="11 12">Ac69</strain>
    </source>
</reference>
<feature type="signal peptide" evidence="8">
    <location>
        <begin position="1"/>
        <end position="21"/>
    </location>
</feature>
<evidence type="ECO:0000256" key="2">
    <source>
        <dbReference type="ARBA" id="ARBA00022452"/>
    </source>
</evidence>
<evidence type="ECO:0000259" key="10">
    <source>
        <dbReference type="Pfam" id="PF24575"/>
    </source>
</evidence>
<keyword evidence="12" id="KW-1185">Reference proteome</keyword>
<dbReference type="STRING" id="1908258.BKK48_07775"/>
<dbReference type="GO" id="GO:0009279">
    <property type="term" value="C:cell outer membrane"/>
    <property type="evidence" value="ECO:0007669"/>
    <property type="project" value="UniProtKB-SubCell"/>
</dbReference>
<evidence type="ECO:0008006" key="13">
    <source>
        <dbReference type="Google" id="ProtNLM"/>
    </source>
</evidence>
<evidence type="ECO:0000259" key="9">
    <source>
        <dbReference type="Pfam" id="PF04575"/>
    </source>
</evidence>
<evidence type="ECO:0000256" key="3">
    <source>
        <dbReference type="ARBA" id="ARBA00022692"/>
    </source>
</evidence>
<feature type="chain" id="PRO_5012437629" description="DUF560 domain-containing protein" evidence="8">
    <location>
        <begin position="22"/>
        <end position="480"/>
    </location>
</feature>
<evidence type="ECO:0000313" key="11">
    <source>
        <dbReference type="EMBL" id="OOF36004.1"/>
    </source>
</evidence>
<feature type="domain" description="Surface lipoprotein assembly modifier C-terminal" evidence="9">
    <location>
        <begin position="190"/>
        <end position="480"/>
    </location>
</feature>
<evidence type="ECO:0000256" key="1">
    <source>
        <dbReference type="ARBA" id="ARBA00004571"/>
    </source>
</evidence>
<dbReference type="EMBL" id="MLHH01000017">
    <property type="protein sequence ID" value="OOF36004.1"/>
    <property type="molecule type" value="Genomic_DNA"/>
</dbReference>
<dbReference type="InterPro" id="IPR011990">
    <property type="entry name" value="TPR-like_helical_dom_sf"/>
</dbReference>
<gene>
    <name evidence="11" type="ORF">BKK48_07775</name>
</gene>
<keyword evidence="2" id="KW-1134">Transmembrane beta strand</keyword>
<dbReference type="AlphaFoldDB" id="A0A1V3I7H8"/>
<evidence type="ECO:0000256" key="5">
    <source>
        <dbReference type="ARBA" id="ARBA00023136"/>
    </source>
</evidence>
<comment type="similarity">
    <text evidence="7">Belongs to the Slam family.</text>
</comment>
<keyword evidence="4 8" id="KW-0732">Signal</keyword>
<evidence type="ECO:0000256" key="7">
    <source>
        <dbReference type="ARBA" id="ARBA00023609"/>
    </source>
</evidence>
<evidence type="ECO:0000256" key="6">
    <source>
        <dbReference type="ARBA" id="ARBA00023237"/>
    </source>
</evidence>
<dbReference type="RefSeq" id="WP_077427560.1">
    <property type="nucleotide sequence ID" value="NZ_MLHH01000017.1"/>
</dbReference>
<evidence type="ECO:0000256" key="4">
    <source>
        <dbReference type="ARBA" id="ARBA00022729"/>
    </source>
</evidence>
<dbReference type="InterPro" id="IPR007655">
    <property type="entry name" value="Slam_C"/>
</dbReference>
<keyword evidence="6" id="KW-0998">Cell outer membrane</keyword>
<proteinExistence type="inferred from homology"/>
<dbReference type="OrthoDB" id="7525402at2"/>
<dbReference type="Proteomes" id="UP000189437">
    <property type="component" value="Unassembled WGS sequence"/>
</dbReference>
<organism evidence="11 12">
    <name type="scientific">Rodentibacter heidelbergensis</name>
    <dbReference type="NCBI Taxonomy" id="1908258"/>
    <lineage>
        <taxon>Bacteria</taxon>
        <taxon>Pseudomonadati</taxon>
        <taxon>Pseudomonadota</taxon>
        <taxon>Gammaproteobacteria</taxon>
        <taxon>Pasteurellales</taxon>
        <taxon>Pasteurellaceae</taxon>
        <taxon>Rodentibacter</taxon>
    </lineage>
</organism>
<comment type="subcellular location">
    <subcellularLocation>
        <location evidence="1">Cell outer membrane</location>
        <topology evidence="1">Multi-pass membrane protein</topology>
    </subcellularLocation>
</comment>
<dbReference type="Gene3D" id="1.25.40.10">
    <property type="entry name" value="Tetratricopeptide repeat domain"/>
    <property type="match status" value="1"/>
</dbReference>
<dbReference type="Pfam" id="PF24575">
    <property type="entry name" value="TPR_Slam"/>
    <property type="match status" value="1"/>
</dbReference>
<protein>
    <recommendedName>
        <fullName evidence="13">DUF560 domain-containing protein</fullName>
    </recommendedName>
</protein>
<evidence type="ECO:0000256" key="8">
    <source>
        <dbReference type="SAM" id="SignalP"/>
    </source>
</evidence>
<sequence>MKIPQILTALFPLLFTLPTSANIGEPQQNLKVAEPKNAEPKKAEQEVSLQGQNQPPLHLSEADLKHNLALTQQLLSQAIYARELQLIEQLLAIYKTFPHTDPLLIQFAEAKLAALKGEFSKAIRVYRDMLAERADLNPVRIELAIALFNDKQNTAATEQFQKALSAPATPAPVQQLIKAYLEALQEREAWQISASAYYVRDTNVNNTADSRNIEQTGYVKNDDMMPQTAHGMAYNVSLGKDFNLGNRYYLGFENDLSGKSYWDNHDYDDIYNRTSLGLRYKTAQSTLSLMPFYEKRGYGGESYQWANGARLELSHWLNPNWQLSSAAEFAKQRYFKSQAQNGKRKLISATLVWARTPRQFFYLGGDFNRETTQVKQYGSDTKSLRLGWGQEWGKGISSRLAFGISQRHYKDKAVLGGLIALGKVRKDRIFNVNFTLWKRDWHVFGITPKLQFSYRKQKSNIPTLYSYNRQSLNVIFEKTF</sequence>
<evidence type="ECO:0000313" key="12">
    <source>
        <dbReference type="Proteomes" id="UP000189437"/>
    </source>
</evidence>
<keyword evidence="3" id="KW-0812">Transmembrane</keyword>
<dbReference type="InterPro" id="IPR057556">
    <property type="entry name" value="TPR_Slam"/>
</dbReference>
<comment type="caution">
    <text evidence="11">The sequence shown here is derived from an EMBL/GenBank/DDBJ whole genome shotgun (WGS) entry which is preliminary data.</text>
</comment>
<keyword evidence="5" id="KW-0472">Membrane</keyword>